<comment type="caution">
    <text evidence="1">The sequence shown here is derived from an EMBL/GenBank/DDBJ whole genome shotgun (WGS) entry which is preliminary data.</text>
</comment>
<accession>A0A7W8ADB2</accession>
<evidence type="ECO:0000313" key="2">
    <source>
        <dbReference type="Proteomes" id="UP000568380"/>
    </source>
</evidence>
<keyword evidence="2" id="KW-1185">Reference proteome</keyword>
<name>A0A7W8ADB2_9ACTN</name>
<evidence type="ECO:0008006" key="3">
    <source>
        <dbReference type="Google" id="ProtNLM"/>
    </source>
</evidence>
<evidence type="ECO:0000313" key="1">
    <source>
        <dbReference type="EMBL" id="MBB5084013.1"/>
    </source>
</evidence>
<dbReference type="AlphaFoldDB" id="A0A7W8ADB2"/>
<dbReference type="RefSeq" id="WP_184973594.1">
    <property type="nucleotide sequence ID" value="NZ_JACHIN010000020.1"/>
</dbReference>
<proteinExistence type="predicted"/>
<organism evidence="1 2">
    <name type="scientific">Nonomuraea endophytica</name>
    <dbReference type="NCBI Taxonomy" id="714136"/>
    <lineage>
        <taxon>Bacteria</taxon>
        <taxon>Bacillati</taxon>
        <taxon>Actinomycetota</taxon>
        <taxon>Actinomycetes</taxon>
        <taxon>Streptosporangiales</taxon>
        <taxon>Streptosporangiaceae</taxon>
        <taxon>Nonomuraea</taxon>
    </lineage>
</organism>
<reference evidence="1 2" key="1">
    <citation type="submission" date="2020-08" db="EMBL/GenBank/DDBJ databases">
        <title>Genomic Encyclopedia of Type Strains, Phase IV (KMG-IV): sequencing the most valuable type-strain genomes for metagenomic binning, comparative biology and taxonomic classification.</title>
        <authorList>
            <person name="Goeker M."/>
        </authorList>
    </citation>
    <scope>NUCLEOTIDE SEQUENCE [LARGE SCALE GENOMIC DNA]</scope>
    <source>
        <strain evidence="1 2">DSM 45385</strain>
    </source>
</reference>
<gene>
    <name evidence="1" type="ORF">HNR40_009521</name>
</gene>
<protein>
    <recommendedName>
        <fullName evidence="3">CopG family transcriptional regulator</fullName>
    </recommendedName>
</protein>
<dbReference type="Proteomes" id="UP000568380">
    <property type="component" value="Unassembled WGS sequence"/>
</dbReference>
<sequence length="81" mass="8925">MPQSQPRKVTVNLDAGLHKDATEMLEPLGHDSMSALISTALEEYIVAHSMRLHSQWREANGLNTSEALATEESLITEVVHS</sequence>
<dbReference type="EMBL" id="JACHIN010000020">
    <property type="protein sequence ID" value="MBB5084013.1"/>
    <property type="molecule type" value="Genomic_DNA"/>
</dbReference>